<keyword evidence="1" id="KW-0472">Membrane</keyword>
<name>A0A151K030_9HYME</name>
<dbReference type="STRING" id="34720.A0A151K030"/>
<evidence type="ECO:0000313" key="3">
    <source>
        <dbReference type="Proteomes" id="UP000078541"/>
    </source>
</evidence>
<protein>
    <submittedName>
        <fullName evidence="2">Sodium-dependent nutrient amino acid transporter 1</fullName>
    </submittedName>
</protein>
<dbReference type="Proteomes" id="UP000078541">
    <property type="component" value="Unassembled WGS sequence"/>
</dbReference>
<evidence type="ECO:0000256" key="1">
    <source>
        <dbReference type="SAM" id="Phobius"/>
    </source>
</evidence>
<reference evidence="2 3" key="1">
    <citation type="submission" date="2016-03" db="EMBL/GenBank/DDBJ databases">
        <title>Trachymyrmex septentrionalis WGS genome.</title>
        <authorList>
            <person name="Nygaard S."/>
            <person name="Hu H."/>
            <person name="Boomsma J."/>
            <person name="Zhang G."/>
        </authorList>
    </citation>
    <scope>NUCLEOTIDE SEQUENCE [LARGE SCALE GENOMIC DNA]</scope>
    <source>
        <strain evidence="2">Tsep2-gDNA-1</strain>
        <tissue evidence="2">Whole body</tissue>
    </source>
</reference>
<accession>A0A151K030</accession>
<evidence type="ECO:0000313" key="2">
    <source>
        <dbReference type="EMBL" id="KYN42482.1"/>
    </source>
</evidence>
<keyword evidence="1" id="KW-1133">Transmembrane helix</keyword>
<gene>
    <name evidence="2" type="ORF">ALC56_03095</name>
</gene>
<organism evidence="2 3">
    <name type="scientific">Trachymyrmex septentrionalis</name>
    <dbReference type="NCBI Taxonomy" id="34720"/>
    <lineage>
        <taxon>Eukaryota</taxon>
        <taxon>Metazoa</taxon>
        <taxon>Ecdysozoa</taxon>
        <taxon>Arthropoda</taxon>
        <taxon>Hexapoda</taxon>
        <taxon>Insecta</taxon>
        <taxon>Pterygota</taxon>
        <taxon>Neoptera</taxon>
        <taxon>Endopterygota</taxon>
        <taxon>Hymenoptera</taxon>
        <taxon>Apocrita</taxon>
        <taxon>Aculeata</taxon>
        <taxon>Formicoidea</taxon>
        <taxon>Formicidae</taxon>
        <taxon>Myrmicinae</taxon>
        <taxon>Trachymyrmex</taxon>
    </lineage>
</organism>
<keyword evidence="3" id="KW-1185">Reference proteome</keyword>
<proteinExistence type="predicted"/>
<dbReference type="AlphaFoldDB" id="A0A151K030"/>
<dbReference type="EMBL" id="KQ981347">
    <property type="protein sequence ID" value="KYN42482.1"/>
    <property type="molecule type" value="Genomic_DNA"/>
</dbReference>
<feature type="transmembrane region" description="Helical" evidence="1">
    <location>
        <begin position="22"/>
        <end position="51"/>
    </location>
</feature>
<sequence length="95" mass="11371">MKNLILHNIYCYNNNNNFTNNLIYFLSTVVGWILFSIAVLQIPLWIVIAIFKKRFLPFRKMISQAFQPSKSWGPSKVEDRRKWLAFRDECDVEEK</sequence>
<keyword evidence="1" id="KW-0812">Transmembrane</keyword>